<comment type="similarity">
    <text evidence="1">Belongs to the helicase family.</text>
</comment>
<comment type="cofactor">
    <cofactor evidence="1">
        <name>Mg(2+)</name>
        <dbReference type="ChEBI" id="CHEBI:18420"/>
    </cofactor>
</comment>
<name>A0A2N9INS4_FAGSY</name>
<keyword evidence="1" id="KW-0233">DNA recombination</keyword>
<dbReference type="InterPro" id="IPR027417">
    <property type="entry name" value="P-loop_NTPase"/>
</dbReference>
<dbReference type="GO" id="GO:0016887">
    <property type="term" value="F:ATP hydrolysis activity"/>
    <property type="evidence" value="ECO:0007669"/>
    <property type="project" value="RHEA"/>
</dbReference>
<gene>
    <name evidence="4" type="ORF">FSB_LOCUS53897</name>
</gene>
<dbReference type="Gene3D" id="3.40.50.300">
    <property type="entry name" value="P-loop containing nucleotide triphosphate hydrolases"/>
    <property type="match status" value="1"/>
</dbReference>
<keyword evidence="1" id="KW-0378">Hydrolase</keyword>
<comment type="catalytic activity">
    <reaction evidence="1">
        <text>ATP + H2O = ADP + phosphate + H(+)</text>
        <dbReference type="Rhea" id="RHEA:13065"/>
        <dbReference type="ChEBI" id="CHEBI:15377"/>
        <dbReference type="ChEBI" id="CHEBI:15378"/>
        <dbReference type="ChEBI" id="CHEBI:30616"/>
        <dbReference type="ChEBI" id="CHEBI:43474"/>
        <dbReference type="ChEBI" id="CHEBI:456216"/>
        <dbReference type="EC" id="5.6.2.3"/>
    </reaction>
</comment>
<reference evidence="4" key="1">
    <citation type="submission" date="2018-02" db="EMBL/GenBank/DDBJ databases">
        <authorList>
            <person name="Cohen D.B."/>
            <person name="Kent A.D."/>
        </authorList>
    </citation>
    <scope>NUCLEOTIDE SEQUENCE</scope>
</reference>
<dbReference type="GO" id="GO:0000723">
    <property type="term" value="P:telomere maintenance"/>
    <property type="evidence" value="ECO:0007669"/>
    <property type="project" value="InterPro"/>
</dbReference>
<dbReference type="EMBL" id="OIVN01006140">
    <property type="protein sequence ID" value="SPD26015.1"/>
    <property type="molecule type" value="Genomic_DNA"/>
</dbReference>
<dbReference type="GO" id="GO:0006310">
    <property type="term" value="P:DNA recombination"/>
    <property type="evidence" value="ECO:0007669"/>
    <property type="project" value="UniProtKB-KW"/>
</dbReference>
<evidence type="ECO:0000259" key="3">
    <source>
        <dbReference type="Pfam" id="PF14214"/>
    </source>
</evidence>
<keyword evidence="1" id="KW-0067">ATP-binding</keyword>
<protein>
    <recommendedName>
        <fullName evidence="1">ATP-dependent DNA helicase</fullName>
        <ecNumber evidence="1">5.6.2.3</ecNumber>
    </recommendedName>
</protein>
<sequence>MGQRLHAVNIMHTSVRFATTLRHCYYMEDVFLQQYAVDNYVKMESHKLRWIRQNQLAIWAEQYQGLQDAFQAGENEADNVGRRTILPSSFVGSPRDMVQRFQDAMSLVQKFGKPDLFITMTCNPGWDEIRNELLPGQIAQDRPDLLTRVFKSKFEQFKHDVVNIGVFGTVIAYVYVFEFQKRGLPHVHMLLIIDENDKLRNPDDYDQIVRAEIPAKEEQPQLHCAVLKHMIHGPCGIQNPRSPCMKNGKCKKGYPKPFSLETYQVATAASEQISAIPRIIQDEINIPVVDEEINFLDKLNHDQRVAYNTIMGVIERKESMIFFVDGPGGTGKTFLYRTLLANLRKLGHIAIATATSGIAATLLPGGRTAHSRFKIPLTPDASSTCSISIQSDLAELIRRATVVVWDEAPMVNRRAVEAFDRTLKDIMEVDSPFGGKVVIFGGDFRQVLPVVPNGTRSEMIDACIVKSPLWRYVKVLHLKYNMRTINDEHFAEYVRRIGDGNEPFTKDDLVKVPSSMAIQWEGEHSVYNLIEEVFPDLHNHASDAKYMVDRALLTPINDDVDKLNAKIISQFPGEEVTLHSFDEVEEDTQHLYQQEFLNSISPRRFTATYIKVEKRCPNNVVTKYRSKSGTYVMEQD</sequence>
<proteinExistence type="inferred from homology"/>
<feature type="domain" description="Helitron helicase-like" evidence="3">
    <location>
        <begin position="11"/>
        <end position="191"/>
    </location>
</feature>
<dbReference type="GO" id="GO:0006281">
    <property type="term" value="P:DNA repair"/>
    <property type="evidence" value="ECO:0007669"/>
    <property type="project" value="UniProtKB-KW"/>
</dbReference>
<dbReference type="PANTHER" id="PTHR10492">
    <property type="match status" value="1"/>
</dbReference>
<dbReference type="InterPro" id="IPR010285">
    <property type="entry name" value="DNA_helicase_pif1-like_DEAD"/>
</dbReference>
<dbReference type="Pfam" id="PF05970">
    <property type="entry name" value="PIF1"/>
    <property type="match status" value="1"/>
</dbReference>
<dbReference type="Pfam" id="PF14214">
    <property type="entry name" value="Helitron_like_N"/>
    <property type="match status" value="1"/>
</dbReference>
<accession>A0A2N9INS4</accession>
<dbReference type="EC" id="5.6.2.3" evidence="1"/>
<feature type="domain" description="DNA helicase Pif1-like DEAD-box helicase" evidence="2">
    <location>
        <begin position="298"/>
        <end position="506"/>
    </location>
</feature>
<keyword evidence="1" id="KW-0547">Nucleotide-binding</keyword>
<organism evidence="4">
    <name type="scientific">Fagus sylvatica</name>
    <name type="common">Beechnut</name>
    <dbReference type="NCBI Taxonomy" id="28930"/>
    <lineage>
        <taxon>Eukaryota</taxon>
        <taxon>Viridiplantae</taxon>
        <taxon>Streptophyta</taxon>
        <taxon>Embryophyta</taxon>
        <taxon>Tracheophyta</taxon>
        <taxon>Spermatophyta</taxon>
        <taxon>Magnoliopsida</taxon>
        <taxon>eudicotyledons</taxon>
        <taxon>Gunneridae</taxon>
        <taxon>Pentapetalae</taxon>
        <taxon>rosids</taxon>
        <taxon>fabids</taxon>
        <taxon>Fagales</taxon>
        <taxon>Fagaceae</taxon>
        <taxon>Fagus</taxon>
    </lineage>
</organism>
<dbReference type="AlphaFoldDB" id="A0A2N9INS4"/>
<evidence type="ECO:0000313" key="4">
    <source>
        <dbReference type="EMBL" id="SPD26015.1"/>
    </source>
</evidence>
<dbReference type="GO" id="GO:0005524">
    <property type="term" value="F:ATP binding"/>
    <property type="evidence" value="ECO:0007669"/>
    <property type="project" value="UniProtKB-KW"/>
</dbReference>
<evidence type="ECO:0000256" key="1">
    <source>
        <dbReference type="RuleBase" id="RU363044"/>
    </source>
</evidence>
<dbReference type="InterPro" id="IPR025476">
    <property type="entry name" value="Helitron_helicase-like"/>
</dbReference>
<dbReference type="PANTHER" id="PTHR10492:SF94">
    <property type="entry name" value="ATP-DEPENDENT DNA HELICASE"/>
    <property type="match status" value="1"/>
</dbReference>
<dbReference type="SUPFAM" id="SSF52540">
    <property type="entry name" value="P-loop containing nucleoside triphosphate hydrolases"/>
    <property type="match status" value="2"/>
</dbReference>
<dbReference type="GO" id="GO:0043139">
    <property type="term" value="F:5'-3' DNA helicase activity"/>
    <property type="evidence" value="ECO:0007669"/>
    <property type="project" value="UniProtKB-EC"/>
</dbReference>
<evidence type="ECO:0000259" key="2">
    <source>
        <dbReference type="Pfam" id="PF05970"/>
    </source>
</evidence>
<keyword evidence="1" id="KW-0347">Helicase</keyword>
<keyword evidence="1" id="KW-0227">DNA damage</keyword>
<keyword evidence="1" id="KW-0234">DNA repair</keyword>